<organism evidence="1">
    <name type="scientific">Aspergillus niger</name>
    <dbReference type="NCBI Taxonomy" id="5061"/>
    <lineage>
        <taxon>Eukaryota</taxon>
        <taxon>Fungi</taxon>
        <taxon>Dikarya</taxon>
        <taxon>Ascomycota</taxon>
        <taxon>Pezizomycotina</taxon>
        <taxon>Eurotiomycetes</taxon>
        <taxon>Eurotiomycetidae</taxon>
        <taxon>Eurotiales</taxon>
        <taxon>Aspergillaceae</taxon>
        <taxon>Aspergillus</taxon>
        <taxon>Aspergillus subgen. Circumdati</taxon>
    </lineage>
</organism>
<dbReference type="KEGG" id="ang:An01g06580"/>
<reference evidence="1" key="1">
    <citation type="submission" date="2025-02" db="EMBL/GenBank/DDBJ databases">
        <authorList>
            <consortium name="NCBI Genome Project"/>
        </authorList>
    </citation>
    <scope>NUCLEOTIDE SEQUENCE</scope>
</reference>
<name>A0AAJ8BSR4_ASPNG</name>
<dbReference type="AlphaFoldDB" id="A0AAJ8BSR4"/>
<evidence type="ECO:0000313" key="1">
    <source>
        <dbReference type="RefSeq" id="XP_059603190.1"/>
    </source>
</evidence>
<dbReference type="RefSeq" id="XP_059603190.1">
    <property type="nucleotide sequence ID" value="XM_059748818.1"/>
</dbReference>
<dbReference type="VEuPathDB" id="FungiDB:An01g06580"/>
<protein>
    <submittedName>
        <fullName evidence="1">Uncharacterized protein</fullName>
    </submittedName>
</protein>
<gene>
    <name evidence="1" type="ORF">An01g06580</name>
</gene>
<accession>A0AAJ8BSR4</accession>
<reference evidence="1" key="2">
    <citation type="submission" date="2025-08" db="UniProtKB">
        <authorList>
            <consortium name="RefSeq"/>
        </authorList>
    </citation>
    <scope>IDENTIFICATION</scope>
</reference>
<dbReference type="GeneID" id="84589982"/>
<proteinExistence type="predicted"/>
<sequence length="91" mass="9981">MLPRSSGDTPATNHASKSADEWVGLTAIVAYLQLGPLFFSTWTGPEGAHMWVNVLYGIRTLATVSFATDQRWGNFQIVGLKLMFVSDSSFI</sequence>